<accession>A0AAD4QJY8</accession>
<proteinExistence type="predicted"/>
<dbReference type="EMBL" id="WTXG01000108">
    <property type="protein sequence ID" value="KAI0292972.1"/>
    <property type="molecule type" value="Genomic_DNA"/>
</dbReference>
<sequence length="225" mass="25758">MTTLLSLADLGSFIEDKALVEHVSRTRLVQNRPPPWLMHGQNGHIILGLVEFLRGSEKNSVHVGAMFIQHILNQNIPVEITVLCRFLELVVSSFVMASALNRMGSLHGVTLPRSWILKNVQQLYRVQNKDAGPRVAWQMTRPFRDLLERVYSGLDADHLHYQNKPLHLVHVRVRNIVLARLCRIICLFGFNSGSQPRKDLIFESITSLRRKDGNRMFSSLYSQLV</sequence>
<dbReference type="AlphaFoldDB" id="A0AAD4QJY8"/>
<evidence type="ECO:0000313" key="2">
    <source>
        <dbReference type="Proteomes" id="UP001203297"/>
    </source>
</evidence>
<dbReference type="Proteomes" id="UP001203297">
    <property type="component" value="Unassembled WGS sequence"/>
</dbReference>
<evidence type="ECO:0000313" key="1">
    <source>
        <dbReference type="EMBL" id="KAI0292972.1"/>
    </source>
</evidence>
<organism evidence="1 2">
    <name type="scientific">Multifurca ochricompacta</name>
    <dbReference type="NCBI Taxonomy" id="376703"/>
    <lineage>
        <taxon>Eukaryota</taxon>
        <taxon>Fungi</taxon>
        <taxon>Dikarya</taxon>
        <taxon>Basidiomycota</taxon>
        <taxon>Agaricomycotina</taxon>
        <taxon>Agaricomycetes</taxon>
        <taxon>Russulales</taxon>
        <taxon>Russulaceae</taxon>
        <taxon>Multifurca</taxon>
    </lineage>
</organism>
<gene>
    <name evidence="1" type="ORF">B0F90DRAFT_1767489</name>
</gene>
<protein>
    <submittedName>
        <fullName evidence="1">Uncharacterized protein</fullName>
    </submittedName>
</protein>
<name>A0AAD4QJY8_9AGAM</name>
<reference evidence="1" key="1">
    <citation type="journal article" date="2022" name="New Phytol.">
        <title>Evolutionary transition to the ectomycorrhizal habit in the genomes of a hyperdiverse lineage of mushroom-forming fungi.</title>
        <authorList>
            <person name="Looney B."/>
            <person name="Miyauchi S."/>
            <person name="Morin E."/>
            <person name="Drula E."/>
            <person name="Courty P.E."/>
            <person name="Kohler A."/>
            <person name="Kuo A."/>
            <person name="LaButti K."/>
            <person name="Pangilinan J."/>
            <person name="Lipzen A."/>
            <person name="Riley R."/>
            <person name="Andreopoulos W."/>
            <person name="He G."/>
            <person name="Johnson J."/>
            <person name="Nolan M."/>
            <person name="Tritt A."/>
            <person name="Barry K.W."/>
            <person name="Grigoriev I.V."/>
            <person name="Nagy L.G."/>
            <person name="Hibbett D."/>
            <person name="Henrissat B."/>
            <person name="Matheny P.B."/>
            <person name="Labbe J."/>
            <person name="Martin F.M."/>
        </authorList>
    </citation>
    <scope>NUCLEOTIDE SEQUENCE</scope>
    <source>
        <strain evidence="1">BPL690</strain>
    </source>
</reference>
<keyword evidence="2" id="KW-1185">Reference proteome</keyword>
<comment type="caution">
    <text evidence="1">The sequence shown here is derived from an EMBL/GenBank/DDBJ whole genome shotgun (WGS) entry which is preliminary data.</text>
</comment>